<evidence type="ECO:0000313" key="2">
    <source>
        <dbReference type="WBParaSite" id="JU765_v2.g18652.t1"/>
    </source>
</evidence>
<proteinExistence type="predicted"/>
<name>A0AC34QRD5_9BILA</name>
<dbReference type="WBParaSite" id="JU765_v2.g18652.t1">
    <property type="protein sequence ID" value="JU765_v2.g18652.t1"/>
    <property type="gene ID" value="JU765_v2.g18652"/>
</dbReference>
<sequence>MENDENVTNTKVLDGNTEVDQPTWWEPTSERCVTFESLESCLSTELLTALSISDDDESDS</sequence>
<organism evidence="1 2">
    <name type="scientific">Panagrolaimus sp. JU765</name>
    <dbReference type="NCBI Taxonomy" id="591449"/>
    <lineage>
        <taxon>Eukaryota</taxon>
        <taxon>Metazoa</taxon>
        <taxon>Ecdysozoa</taxon>
        <taxon>Nematoda</taxon>
        <taxon>Chromadorea</taxon>
        <taxon>Rhabditida</taxon>
        <taxon>Tylenchina</taxon>
        <taxon>Panagrolaimomorpha</taxon>
        <taxon>Panagrolaimoidea</taxon>
        <taxon>Panagrolaimidae</taxon>
        <taxon>Panagrolaimus</taxon>
    </lineage>
</organism>
<accession>A0AC34QRD5</accession>
<dbReference type="Proteomes" id="UP000887576">
    <property type="component" value="Unplaced"/>
</dbReference>
<reference evidence="2" key="1">
    <citation type="submission" date="2022-11" db="UniProtKB">
        <authorList>
            <consortium name="WormBaseParasite"/>
        </authorList>
    </citation>
    <scope>IDENTIFICATION</scope>
</reference>
<evidence type="ECO:0000313" key="1">
    <source>
        <dbReference type="Proteomes" id="UP000887576"/>
    </source>
</evidence>
<protein>
    <submittedName>
        <fullName evidence="2">Uncharacterized protein</fullName>
    </submittedName>
</protein>